<protein>
    <submittedName>
        <fullName evidence="3">Uncharacterized protein</fullName>
    </submittedName>
</protein>
<geneLocation type="plasmid" evidence="3 4">
    <name>pS19501</name>
</geneLocation>
<dbReference type="KEGG" id="sbn:Sbal195_4568"/>
<accession>A9L6E2</accession>
<feature type="domain" description="ApeA N-terminal" evidence="2">
    <location>
        <begin position="16"/>
        <end position="297"/>
    </location>
</feature>
<dbReference type="Proteomes" id="UP000000770">
    <property type="component" value="Plasmid pS19501"/>
</dbReference>
<evidence type="ECO:0000259" key="2">
    <source>
        <dbReference type="Pfam" id="PF18862"/>
    </source>
</evidence>
<reference evidence="3 4" key="1">
    <citation type="submission" date="2007-11" db="EMBL/GenBank/DDBJ databases">
        <title>Complete sequence of plasmid1 pS19501 of Shewanella baltica OS195.</title>
        <authorList>
            <consortium name="US DOE Joint Genome Institute"/>
            <person name="Copeland A."/>
            <person name="Lucas S."/>
            <person name="Lapidus A."/>
            <person name="Barry K."/>
            <person name="Glavina del Rio T."/>
            <person name="Dalin E."/>
            <person name="Tice H."/>
            <person name="Pitluck S."/>
            <person name="Chain P."/>
            <person name="Malfatti S."/>
            <person name="Shin M."/>
            <person name="Vergez L."/>
            <person name="Schmutz J."/>
            <person name="Larimer F."/>
            <person name="Land M."/>
            <person name="Hauser L."/>
            <person name="Kyrpides N."/>
            <person name="Kim E."/>
            <person name="Brettar I."/>
            <person name="Rodrigues J."/>
            <person name="Konstantinidis K."/>
            <person name="Klappenbach J."/>
            <person name="Hofle M."/>
            <person name="Tiedje J."/>
            <person name="Richardson P."/>
        </authorList>
    </citation>
    <scope>NUCLEOTIDE SEQUENCE [LARGE SCALE GENOMIC DNA]</scope>
    <source>
        <strain evidence="4">OS195</strain>
        <plasmid evidence="4">Plasmid pS19501</plasmid>
    </source>
</reference>
<feature type="domain" description="Apea-like HEPN" evidence="1">
    <location>
        <begin position="341"/>
        <end position="429"/>
    </location>
</feature>
<gene>
    <name evidence="3" type="ordered locus">Sbal195_4568</name>
</gene>
<dbReference type="HOGENOM" id="CLU_595654_0_0_6"/>
<dbReference type="Pfam" id="PF18862">
    <property type="entry name" value="ApeA_NTD1"/>
    <property type="match status" value="1"/>
</dbReference>
<sequence length="445" mass="50616">MAQDIYSAFEEHGFFGEFFHKEETYSSRFAAKIQYSPEKGLRLEYNIADSEVPSECESLVGILSNGKKCTLIGPFNFNHGGRRFGAVNTKHGTHGFSHLVIGDFVQPDKEFDHSRFTFHHMQEFFYPQGHLDGVPYKEGTLEKIDGNGWNIELENRALTNDVTNTLTNLIITDNKEALSEFSLAFDKVKGDFPSESFLLRKSLEFLFKYTSDTSKKIKDISLDINKISSLFSIFMDRPTFPDEVKIYPNAEAKKPITLLSSIHLESRTVDLAKSNPSHFFMPINRNKIDLSSAISTWLELHDSYRVLSTTFQYETNYRTLHSAYSDVVLFSTNIEAVANDLGMQTSDKYEGPINKYGSDELKAAIKNIFLSHNSDSLGKNISDLRNELAHVGRPKKLIKILDINDYVNVSRILKLVVVSHLLEQLGVTQNVIHEYQNKLIPDVRS</sequence>
<dbReference type="InterPro" id="IPR041223">
    <property type="entry name" value="ApeA_NTD"/>
</dbReference>
<evidence type="ECO:0000259" key="1">
    <source>
        <dbReference type="Pfam" id="PF18739"/>
    </source>
</evidence>
<dbReference type="InterPro" id="IPR041229">
    <property type="entry name" value="HEPN_Apea"/>
</dbReference>
<name>A9L6E2_SHEB9</name>
<evidence type="ECO:0000313" key="3">
    <source>
        <dbReference type="EMBL" id="ABX51724.1"/>
    </source>
</evidence>
<proteinExistence type="predicted"/>
<dbReference type="Pfam" id="PF18739">
    <property type="entry name" value="HEPN_Apea"/>
    <property type="match status" value="1"/>
</dbReference>
<dbReference type="EMBL" id="CP000892">
    <property type="protein sequence ID" value="ABX51724.1"/>
    <property type="molecule type" value="Genomic_DNA"/>
</dbReference>
<dbReference type="AlphaFoldDB" id="A9L6E2"/>
<keyword evidence="3" id="KW-0614">Plasmid</keyword>
<organism evidence="3 4">
    <name type="scientific">Shewanella baltica (strain OS195)</name>
    <dbReference type="NCBI Taxonomy" id="399599"/>
    <lineage>
        <taxon>Bacteria</taxon>
        <taxon>Pseudomonadati</taxon>
        <taxon>Pseudomonadota</taxon>
        <taxon>Gammaproteobacteria</taxon>
        <taxon>Alteromonadales</taxon>
        <taxon>Shewanellaceae</taxon>
        <taxon>Shewanella</taxon>
    </lineage>
</organism>
<evidence type="ECO:0000313" key="4">
    <source>
        <dbReference type="Proteomes" id="UP000000770"/>
    </source>
</evidence>
<dbReference type="RefSeq" id="WP_012197927.1">
    <property type="nucleotide sequence ID" value="NC_009998.1"/>
</dbReference>